<dbReference type="EMBL" id="CALNXI010001720">
    <property type="protein sequence ID" value="CAH3175698.1"/>
    <property type="molecule type" value="Genomic_DNA"/>
</dbReference>
<evidence type="ECO:0000313" key="2">
    <source>
        <dbReference type="Proteomes" id="UP001159427"/>
    </source>
</evidence>
<evidence type="ECO:0000313" key="1">
    <source>
        <dbReference type="EMBL" id="CAH3175698.1"/>
    </source>
</evidence>
<organism evidence="1 2">
    <name type="scientific">Porites evermanni</name>
    <dbReference type="NCBI Taxonomy" id="104178"/>
    <lineage>
        <taxon>Eukaryota</taxon>
        <taxon>Metazoa</taxon>
        <taxon>Cnidaria</taxon>
        <taxon>Anthozoa</taxon>
        <taxon>Hexacorallia</taxon>
        <taxon>Scleractinia</taxon>
        <taxon>Fungiina</taxon>
        <taxon>Poritidae</taxon>
        <taxon>Porites</taxon>
    </lineage>
</organism>
<name>A0ABN8RBP5_9CNID</name>
<proteinExistence type="predicted"/>
<sequence>RKIIPSYTASASASPSLSPSVSVSASVSPSTSPSVSSSVPILSSDPCIVTIQTNPFINKMVAPRKVACFRGARNLEEVLGDFAGNTSNAVEKCAALARDKHYIMFALGKNSVCLSGADTHNRYYSSGTNNAKCIDGIGKGDTMFVYSLG</sequence>
<protein>
    <submittedName>
        <fullName evidence="1">Uncharacterized protein</fullName>
    </submittedName>
</protein>
<dbReference type="Proteomes" id="UP001159427">
    <property type="component" value="Unassembled WGS sequence"/>
</dbReference>
<accession>A0ABN8RBP5</accession>
<gene>
    <name evidence="1" type="ORF">PEVE_00010285</name>
</gene>
<reference evidence="1 2" key="1">
    <citation type="submission" date="2022-05" db="EMBL/GenBank/DDBJ databases">
        <authorList>
            <consortium name="Genoscope - CEA"/>
            <person name="William W."/>
        </authorList>
    </citation>
    <scope>NUCLEOTIDE SEQUENCE [LARGE SCALE GENOMIC DNA]</scope>
</reference>
<keyword evidence="2" id="KW-1185">Reference proteome</keyword>
<feature type="non-terminal residue" evidence="1">
    <location>
        <position position="1"/>
    </location>
</feature>
<comment type="caution">
    <text evidence="1">The sequence shown here is derived from an EMBL/GenBank/DDBJ whole genome shotgun (WGS) entry which is preliminary data.</text>
</comment>